<feature type="region of interest" description="Disordered" evidence="1">
    <location>
        <begin position="160"/>
        <end position="183"/>
    </location>
</feature>
<organism evidence="2">
    <name type="scientific">Grapevine Kizil Sapak virus</name>
    <dbReference type="NCBI Taxonomy" id="2650001"/>
    <lineage>
        <taxon>Viruses</taxon>
        <taxon>Riboviria</taxon>
        <taxon>Orthornavirae</taxon>
        <taxon>Kitrinoviricota</taxon>
        <taxon>Alsuviricetes</taxon>
        <taxon>Tymovirales</taxon>
        <taxon>Betaflexiviridae</taxon>
    </lineage>
</organism>
<protein>
    <submittedName>
        <fullName evidence="2">Uncharacterized protein</fullName>
    </submittedName>
</protein>
<dbReference type="EMBL" id="MK204655">
    <property type="protein sequence ID" value="QDC33521.1"/>
    <property type="molecule type" value="Genomic_RNA"/>
</dbReference>
<evidence type="ECO:0000256" key="1">
    <source>
        <dbReference type="SAM" id="MobiDB-lite"/>
    </source>
</evidence>
<evidence type="ECO:0000313" key="2">
    <source>
        <dbReference type="EMBL" id="QDC33521.1"/>
    </source>
</evidence>
<proteinExistence type="predicted"/>
<sequence length="192" mass="21585">MTQGLYLQLYSLINKGFSLSSLYSSMFKILHFPSWANKFVPFTKVKEKHSYSDGSVPRYRICGFETLRDATSAFHKDMGSGYLVCCDWSPDFKPDLLKVWPNIDAICGAVKPGYRKPSKVWAKDFETLEAVLSGEVTQNATRDVEVLRSVDGSLQEFEDEVGQGGSGYTLQVPASPFSRDDNEPIWMASVER</sequence>
<reference evidence="2" key="1">
    <citation type="submission" date="2018-11" db="EMBL/GenBank/DDBJ databases">
        <title>Molecular diversity of grapevine Kizil Sapak virus and development of a broad-spectrum GKSV detection assay.</title>
        <authorList>
            <person name="Marais A."/>
            <person name="Faure C."/>
            <person name="Theil S."/>
            <person name="Lacombe T."/>
            <person name="Boursiquot J.-M."/>
            <person name="Candresse T."/>
        </authorList>
    </citation>
    <scope>NUCLEOTIDE SEQUENCE</scope>
    <source>
        <strain evidence="2">NT200</strain>
    </source>
</reference>
<accession>A0A646RQV1</accession>
<name>A0A646RQV1_9VIRU</name>